<keyword evidence="1" id="KW-0853">WD repeat</keyword>
<keyword evidence="2" id="KW-0677">Repeat</keyword>
<gene>
    <name evidence="5" type="ORF">KCU98_g14125</name>
</gene>
<dbReference type="Gene3D" id="2.130.10.10">
    <property type="entry name" value="YVTN repeat-like/Quinoprotein amine dehydrogenase"/>
    <property type="match status" value="1"/>
</dbReference>
<dbReference type="InterPro" id="IPR007148">
    <property type="entry name" value="SSU_processome_Utp12"/>
</dbReference>
<evidence type="ECO:0000313" key="6">
    <source>
        <dbReference type="Proteomes" id="UP000729357"/>
    </source>
</evidence>
<sequence>QIAVSTLDGQLTFWSLSEGTQEAGFDGRRDVSGGRKLTDRQTAANASGTKSFNSISYSADGSVVVASGNSKYICLYDVMSGVLLHKYTVSVNLSLEGTQEFLNSKNLTEGGPAGMIDTTGEASDLEDRMDNSLPGAKRGDAASRRIGPEVRVPGVNFAPTGRSFCAASTEGLLVYSLDTTIAFDPFDLDIDITPQSTLKTLAKKQYLKALVMAFRLNNPKLVTRIQRSVPAADIPLVVSDLPIVYLPRLLRHIAVQSDASPLLELNLLWLQALLKSHGAILKKNQGEYAEVTRLVQRAVSRIQKEIFSVAENNEFMVEYLLAQPVRKQQDGLKMLQSVEDGAVKEIEMADDDDDEDGEDGWIGLED</sequence>
<reference evidence="5" key="2">
    <citation type="submission" date="2021-08" db="EMBL/GenBank/DDBJ databases">
        <authorList>
            <person name="Gostincar C."/>
            <person name="Sun X."/>
            <person name="Song Z."/>
            <person name="Gunde-Cimerman N."/>
        </authorList>
    </citation>
    <scope>NUCLEOTIDE SEQUENCE</scope>
    <source>
        <strain evidence="5">EXF-9298</strain>
    </source>
</reference>
<dbReference type="GO" id="GO:0032040">
    <property type="term" value="C:small-subunit processome"/>
    <property type="evidence" value="ECO:0007669"/>
    <property type="project" value="TreeGrafter"/>
</dbReference>
<dbReference type="EMBL" id="JAHFXS010002739">
    <property type="protein sequence ID" value="KAG9970991.1"/>
    <property type="molecule type" value="Genomic_DNA"/>
</dbReference>
<dbReference type="PANTHER" id="PTHR19858">
    <property type="entry name" value="WD40 REPEAT PROTEIN"/>
    <property type="match status" value="1"/>
</dbReference>
<keyword evidence="6" id="KW-1185">Reference proteome</keyword>
<feature type="compositionally biased region" description="Acidic residues" evidence="3">
    <location>
        <begin position="348"/>
        <end position="366"/>
    </location>
</feature>
<proteinExistence type="predicted"/>
<evidence type="ECO:0000256" key="2">
    <source>
        <dbReference type="ARBA" id="ARBA00022737"/>
    </source>
</evidence>
<evidence type="ECO:0000256" key="3">
    <source>
        <dbReference type="SAM" id="MobiDB-lite"/>
    </source>
</evidence>
<feature type="non-terminal residue" evidence="5">
    <location>
        <position position="366"/>
    </location>
</feature>
<dbReference type="SUPFAM" id="SSF50978">
    <property type="entry name" value="WD40 repeat-like"/>
    <property type="match status" value="1"/>
</dbReference>
<protein>
    <submittedName>
        <fullName evidence="5">Periodic tryptophan protein-like protein 2</fullName>
    </submittedName>
</protein>
<dbReference type="AlphaFoldDB" id="A0A9P8FE83"/>
<reference evidence="5" key="1">
    <citation type="journal article" date="2021" name="J Fungi (Basel)">
        <title>Virulence traits and population genomics of the black yeast Aureobasidium melanogenum.</title>
        <authorList>
            <person name="Cernosa A."/>
            <person name="Sun X."/>
            <person name="Gostincar C."/>
            <person name="Fang C."/>
            <person name="Gunde-Cimerman N."/>
            <person name="Song Z."/>
        </authorList>
    </citation>
    <scope>NUCLEOTIDE SEQUENCE</scope>
    <source>
        <strain evidence="5">EXF-9298</strain>
    </source>
</reference>
<feature type="region of interest" description="Disordered" evidence="3">
    <location>
        <begin position="23"/>
        <end position="42"/>
    </location>
</feature>
<name>A0A9P8FE83_AURME</name>
<dbReference type="Proteomes" id="UP000729357">
    <property type="component" value="Unassembled WGS sequence"/>
</dbReference>
<feature type="non-terminal residue" evidence="5">
    <location>
        <position position="1"/>
    </location>
</feature>
<evidence type="ECO:0000313" key="5">
    <source>
        <dbReference type="EMBL" id="KAG9970991.1"/>
    </source>
</evidence>
<dbReference type="PANTHER" id="PTHR19858:SF0">
    <property type="entry name" value="PERIODIC TRYPTOPHAN PROTEIN 2 HOMOLOG"/>
    <property type="match status" value="1"/>
</dbReference>
<dbReference type="GO" id="GO:0000462">
    <property type="term" value="P:maturation of SSU-rRNA from tricistronic rRNA transcript (SSU-rRNA, 5.8S rRNA, LSU-rRNA)"/>
    <property type="evidence" value="ECO:0007669"/>
    <property type="project" value="TreeGrafter"/>
</dbReference>
<organism evidence="5 6">
    <name type="scientific">Aureobasidium melanogenum</name>
    <name type="common">Aureobasidium pullulans var. melanogenum</name>
    <dbReference type="NCBI Taxonomy" id="46634"/>
    <lineage>
        <taxon>Eukaryota</taxon>
        <taxon>Fungi</taxon>
        <taxon>Dikarya</taxon>
        <taxon>Ascomycota</taxon>
        <taxon>Pezizomycotina</taxon>
        <taxon>Dothideomycetes</taxon>
        <taxon>Dothideomycetidae</taxon>
        <taxon>Dothideales</taxon>
        <taxon>Saccotheciaceae</taxon>
        <taxon>Aureobasidium</taxon>
    </lineage>
</organism>
<dbReference type="InterPro" id="IPR036322">
    <property type="entry name" value="WD40_repeat_dom_sf"/>
</dbReference>
<dbReference type="InterPro" id="IPR027145">
    <property type="entry name" value="PWP2"/>
</dbReference>
<dbReference type="InterPro" id="IPR015943">
    <property type="entry name" value="WD40/YVTN_repeat-like_dom_sf"/>
</dbReference>
<evidence type="ECO:0000256" key="1">
    <source>
        <dbReference type="ARBA" id="ARBA00022574"/>
    </source>
</evidence>
<dbReference type="GO" id="GO:0000028">
    <property type="term" value="P:ribosomal small subunit assembly"/>
    <property type="evidence" value="ECO:0007669"/>
    <property type="project" value="TreeGrafter"/>
</dbReference>
<feature type="compositionally biased region" description="Basic and acidic residues" evidence="3">
    <location>
        <begin position="25"/>
        <end position="39"/>
    </location>
</feature>
<feature type="domain" description="Small-subunit processome Utp12" evidence="4">
    <location>
        <begin position="217"/>
        <end position="321"/>
    </location>
</feature>
<comment type="caution">
    <text evidence="5">The sequence shown here is derived from an EMBL/GenBank/DDBJ whole genome shotgun (WGS) entry which is preliminary data.</text>
</comment>
<accession>A0A9P8FE83</accession>
<dbReference type="Pfam" id="PF04003">
    <property type="entry name" value="Utp12"/>
    <property type="match status" value="1"/>
</dbReference>
<dbReference type="GO" id="GO:0034388">
    <property type="term" value="C:Pwp2p-containing subcomplex of 90S preribosome"/>
    <property type="evidence" value="ECO:0007669"/>
    <property type="project" value="TreeGrafter"/>
</dbReference>
<feature type="region of interest" description="Disordered" evidence="3">
    <location>
        <begin position="344"/>
        <end position="366"/>
    </location>
</feature>
<evidence type="ECO:0000259" key="4">
    <source>
        <dbReference type="Pfam" id="PF04003"/>
    </source>
</evidence>